<feature type="binding site" evidence="14 15">
    <location>
        <position position="77"/>
    </location>
    <ligand>
        <name>a divalent metal cation</name>
        <dbReference type="ChEBI" id="CHEBI:60240"/>
    </ligand>
</feature>
<evidence type="ECO:0000256" key="2">
    <source>
        <dbReference type="ARBA" id="ARBA00001946"/>
    </source>
</evidence>
<dbReference type="NCBIfam" id="NF000594">
    <property type="entry name" value="PRK00015.1-1"/>
    <property type="match status" value="1"/>
</dbReference>
<dbReference type="Proteomes" id="UP001519349">
    <property type="component" value="Unassembled WGS sequence"/>
</dbReference>
<dbReference type="InterPro" id="IPR022898">
    <property type="entry name" value="RNase_HII"/>
</dbReference>
<evidence type="ECO:0000256" key="3">
    <source>
        <dbReference type="ARBA" id="ARBA00004065"/>
    </source>
</evidence>
<comment type="function">
    <text evidence="3 14 16">Endonuclease that specifically degrades the RNA of RNA-DNA hybrids.</text>
</comment>
<feature type="binding site" evidence="14 15">
    <location>
        <position position="76"/>
    </location>
    <ligand>
        <name>a divalent metal cation</name>
        <dbReference type="ChEBI" id="CHEBI:60240"/>
    </ligand>
</feature>
<dbReference type="PANTHER" id="PTHR10954:SF18">
    <property type="entry name" value="RIBONUCLEASE HII"/>
    <property type="match status" value="1"/>
</dbReference>
<dbReference type="EC" id="3.1.26.4" evidence="6 14"/>
<evidence type="ECO:0000256" key="5">
    <source>
        <dbReference type="ARBA" id="ARBA00007383"/>
    </source>
</evidence>
<comment type="similarity">
    <text evidence="5 14 16">Belongs to the RNase HII family.</text>
</comment>
<keyword evidence="13 14" id="KW-0464">Manganese</keyword>
<proteinExistence type="inferred from homology"/>
<protein>
    <recommendedName>
        <fullName evidence="7 14">Ribonuclease HII</fullName>
        <shortName evidence="14">RNase HII</shortName>
        <ecNumber evidence="6 14">3.1.26.4</ecNumber>
    </recommendedName>
</protein>
<evidence type="ECO:0000256" key="11">
    <source>
        <dbReference type="ARBA" id="ARBA00022759"/>
    </source>
</evidence>
<feature type="domain" description="RNase H type-2" evidence="17">
    <location>
        <begin position="70"/>
        <end position="258"/>
    </location>
</feature>
<gene>
    <name evidence="14" type="primary">rnhB</name>
    <name evidence="18" type="ORF">DHL47_06810</name>
</gene>
<dbReference type="Gene3D" id="3.30.420.10">
    <property type="entry name" value="Ribonuclease H-like superfamily/Ribonuclease H"/>
    <property type="match status" value="1"/>
</dbReference>
<dbReference type="NCBIfam" id="NF000595">
    <property type="entry name" value="PRK00015.1-3"/>
    <property type="match status" value="1"/>
</dbReference>
<evidence type="ECO:0000259" key="17">
    <source>
        <dbReference type="PROSITE" id="PS51975"/>
    </source>
</evidence>
<dbReference type="PANTHER" id="PTHR10954">
    <property type="entry name" value="RIBONUCLEASE H2 SUBUNIT A"/>
    <property type="match status" value="1"/>
</dbReference>
<dbReference type="PROSITE" id="PS51975">
    <property type="entry name" value="RNASE_H_2"/>
    <property type="match status" value="1"/>
</dbReference>
<keyword evidence="9 14" id="KW-0540">Nuclease</keyword>
<evidence type="ECO:0000256" key="10">
    <source>
        <dbReference type="ARBA" id="ARBA00022723"/>
    </source>
</evidence>
<comment type="cofactor">
    <cofactor evidence="2">
        <name>Mg(2+)</name>
        <dbReference type="ChEBI" id="CHEBI:18420"/>
    </cofactor>
</comment>
<comment type="cofactor">
    <cofactor evidence="14 15">
        <name>Mn(2+)</name>
        <dbReference type="ChEBI" id="CHEBI:29035"/>
    </cofactor>
    <cofactor evidence="14 15">
        <name>Mg(2+)</name>
        <dbReference type="ChEBI" id="CHEBI:18420"/>
    </cofactor>
    <text evidence="14 15">Manganese or magnesium. Binds 1 divalent metal ion per monomer in the absence of substrate. May bind a second metal ion after substrate binding.</text>
</comment>
<dbReference type="SUPFAM" id="SSF53098">
    <property type="entry name" value="Ribonuclease H-like"/>
    <property type="match status" value="1"/>
</dbReference>
<dbReference type="RefSeq" id="WP_209551305.1">
    <property type="nucleotide sequence ID" value="NZ_QFAY01000012.1"/>
</dbReference>
<evidence type="ECO:0000313" key="18">
    <source>
        <dbReference type="EMBL" id="MBP2621034.1"/>
    </source>
</evidence>
<evidence type="ECO:0000256" key="16">
    <source>
        <dbReference type="RuleBase" id="RU003515"/>
    </source>
</evidence>
<keyword evidence="8 14" id="KW-0963">Cytoplasm</keyword>
<organism evidence="18 19">
    <name type="scientific">Streptococcus panodentis</name>
    <dbReference type="NCBI Taxonomy" id="1581472"/>
    <lineage>
        <taxon>Bacteria</taxon>
        <taxon>Bacillati</taxon>
        <taxon>Bacillota</taxon>
        <taxon>Bacilli</taxon>
        <taxon>Lactobacillales</taxon>
        <taxon>Streptococcaceae</taxon>
        <taxon>Streptococcus</taxon>
    </lineage>
</organism>
<name>A0ABS5AZA9_9STRE</name>
<feature type="binding site" evidence="14 15">
    <location>
        <position position="168"/>
    </location>
    <ligand>
        <name>a divalent metal cation</name>
        <dbReference type="ChEBI" id="CHEBI:60240"/>
    </ligand>
</feature>
<evidence type="ECO:0000256" key="8">
    <source>
        <dbReference type="ARBA" id="ARBA00022490"/>
    </source>
</evidence>
<dbReference type="InterPro" id="IPR036397">
    <property type="entry name" value="RNaseH_sf"/>
</dbReference>
<keyword evidence="12 14" id="KW-0378">Hydrolase</keyword>
<keyword evidence="11 14" id="KW-0255">Endonuclease</keyword>
<reference evidence="18 19" key="1">
    <citation type="submission" date="2018-05" db="EMBL/GenBank/DDBJ databases">
        <title>Draft genome sequence of Streptococcus panodentis CCUG 70867T.</title>
        <authorList>
            <person name="Salva-Serra F."/>
            <person name="Mendez V."/>
            <person name="Jaen-Luchoro D."/>
            <person name="Gonzales-Siles L."/>
            <person name="Karlsson R."/>
            <person name="Engstrom-Jakobsson H."/>
            <person name="Busquets A."/>
            <person name="Gomila M."/>
            <person name="Pineiro-Iglesias B."/>
            <person name="Bennasar-Figueras A."/>
            <person name="Seeger M."/>
            <person name="Moore E."/>
        </authorList>
    </citation>
    <scope>NUCLEOTIDE SEQUENCE [LARGE SCALE GENOMIC DNA]</scope>
    <source>
        <strain evidence="18 19">CCUG 70867</strain>
    </source>
</reference>
<dbReference type="Pfam" id="PF01351">
    <property type="entry name" value="RNase_HII"/>
    <property type="match status" value="1"/>
</dbReference>
<evidence type="ECO:0000256" key="6">
    <source>
        <dbReference type="ARBA" id="ARBA00012180"/>
    </source>
</evidence>
<evidence type="ECO:0000313" key="19">
    <source>
        <dbReference type="Proteomes" id="UP001519349"/>
    </source>
</evidence>
<evidence type="ECO:0000256" key="15">
    <source>
        <dbReference type="PROSITE-ProRule" id="PRU01319"/>
    </source>
</evidence>
<dbReference type="CDD" id="cd07182">
    <property type="entry name" value="RNase_HII_bacteria_HII_like"/>
    <property type="match status" value="1"/>
</dbReference>
<comment type="caution">
    <text evidence="18">The sequence shown here is derived from an EMBL/GenBank/DDBJ whole genome shotgun (WGS) entry which is preliminary data.</text>
</comment>
<dbReference type="InterPro" id="IPR012337">
    <property type="entry name" value="RNaseH-like_sf"/>
</dbReference>
<evidence type="ECO:0000256" key="4">
    <source>
        <dbReference type="ARBA" id="ARBA00004496"/>
    </source>
</evidence>
<evidence type="ECO:0000256" key="7">
    <source>
        <dbReference type="ARBA" id="ARBA00019179"/>
    </source>
</evidence>
<sequence>MTTIKEIQEVLANIRNIKDPKLAELAQDQRAGVQKAVAKRQREIQAALDEEARLEKMLRCEKELYAQGFQAVAGIDEVGRGPLAGPVLAAAVILPQNCKIKGLNDSKKIPKKKHEELYQAVMDQAVAVGIGCVDNEMIDKVNIYEATKLAMMKAVGKLAVRPDYLLIDAMRLELDLPQQSIIKGDANSLSIAAASIVAKVTRDRLMADCDQQFPGYDFAHNAGYGTKLHLQGLKKLGVSPIHRRTFEPVKSMLKNSQPQEVRNADK</sequence>
<dbReference type="HAMAP" id="MF_00052_B">
    <property type="entry name" value="RNase_HII_B"/>
    <property type="match status" value="1"/>
</dbReference>
<dbReference type="EMBL" id="QFAY01000012">
    <property type="protein sequence ID" value="MBP2621034.1"/>
    <property type="molecule type" value="Genomic_DNA"/>
</dbReference>
<comment type="subcellular location">
    <subcellularLocation>
        <location evidence="4 14">Cytoplasm</location>
    </subcellularLocation>
</comment>
<evidence type="ECO:0000256" key="14">
    <source>
        <dbReference type="HAMAP-Rule" id="MF_00052"/>
    </source>
</evidence>
<dbReference type="InterPro" id="IPR001352">
    <property type="entry name" value="RNase_HII/HIII"/>
</dbReference>
<comment type="catalytic activity">
    <reaction evidence="1 14 15 16">
        <text>Endonucleolytic cleavage to 5'-phosphomonoester.</text>
        <dbReference type="EC" id="3.1.26.4"/>
    </reaction>
</comment>
<evidence type="ECO:0000256" key="9">
    <source>
        <dbReference type="ARBA" id="ARBA00022722"/>
    </source>
</evidence>
<keyword evidence="10 14" id="KW-0479">Metal-binding</keyword>
<evidence type="ECO:0000256" key="12">
    <source>
        <dbReference type="ARBA" id="ARBA00022801"/>
    </source>
</evidence>
<keyword evidence="19" id="KW-1185">Reference proteome</keyword>
<evidence type="ECO:0000256" key="13">
    <source>
        <dbReference type="ARBA" id="ARBA00023211"/>
    </source>
</evidence>
<evidence type="ECO:0000256" key="1">
    <source>
        <dbReference type="ARBA" id="ARBA00000077"/>
    </source>
</evidence>
<accession>A0ABS5AZA9</accession>
<dbReference type="InterPro" id="IPR024567">
    <property type="entry name" value="RNase_HII/HIII_dom"/>
</dbReference>